<evidence type="ECO:0000256" key="10">
    <source>
        <dbReference type="ARBA" id="ARBA00023125"/>
    </source>
</evidence>
<evidence type="ECO:0000256" key="8">
    <source>
        <dbReference type="ARBA" id="ARBA00022801"/>
    </source>
</evidence>
<keyword evidence="8" id="KW-0378">Hydrolase</keyword>
<dbReference type="OrthoDB" id="1926167at2759"/>
<protein>
    <submittedName>
        <fullName evidence="12">Replication-associated protein</fullName>
    </submittedName>
</protein>
<keyword evidence="5" id="KW-0479">Metal-binding</keyword>
<evidence type="ECO:0000313" key="13">
    <source>
        <dbReference type="Proteomes" id="UP001153069"/>
    </source>
</evidence>
<evidence type="ECO:0000256" key="2">
    <source>
        <dbReference type="ARBA" id="ARBA00022695"/>
    </source>
</evidence>
<dbReference type="GO" id="GO:0000166">
    <property type="term" value="F:nucleotide binding"/>
    <property type="evidence" value="ECO:0007669"/>
    <property type="project" value="UniProtKB-KW"/>
</dbReference>
<dbReference type="PROSITE" id="PS52020">
    <property type="entry name" value="CRESS_DNA_REP"/>
    <property type="match status" value="1"/>
</dbReference>
<keyword evidence="13" id="KW-1185">Reference proteome</keyword>
<keyword evidence="3" id="KW-0235">DNA replication</keyword>
<keyword evidence="7" id="KW-0255">Endonuclease</keyword>
<evidence type="ECO:0000256" key="1">
    <source>
        <dbReference type="ARBA" id="ARBA00022679"/>
    </source>
</evidence>
<comment type="caution">
    <text evidence="12">The sequence shown here is derived from an EMBL/GenBank/DDBJ whole genome shotgun (WGS) entry which is preliminary data.</text>
</comment>
<evidence type="ECO:0000313" key="12">
    <source>
        <dbReference type="EMBL" id="CAB9516446.1"/>
    </source>
</evidence>
<organism evidence="12 13">
    <name type="scientific">Seminavis robusta</name>
    <dbReference type="NCBI Taxonomy" id="568900"/>
    <lineage>
        <taxon>Eukaryota</taxon>
        <taxon>Sar</taxon>
        <taxon>Stramenopiles</taxon>
        <taxon>Ochrophyta</taxon>
        <taxon>Bacillariophyta</taxon>
        <taxon>Bacillariophyceae</taxon>
        <taxon>Bacillariophycidae</taxon>
        <taxon>Naviculales</taxon>
        <taxon>Naviculaceae</taxon>
        <taxon>Seminavis</taxon>
    </lineage>
</organism>
<feature type="domain" description="CRESS-DNA virus Rep endonuclease" evidence="11">
    <location>
        <begin position="2"/>
        <end position="101"/>
    </location>
</feature>
<evidence type="ECO:0000256" key="6">
    <source>
        <dbReference type="ARBA" id="ARBA00022741"/>
    </source>
</evidence>
<evidence type="ECO:0000256" key="9">
    <source>
        <dbReference type="ARBA" id="ARBA00023124"/>
    </source>
</evidence>
<evidence type="ECO:0000256" key="7">
    <source>
        <dbReference type="ARBA" id="ARBA00022759"/>
    </source>
</evidence>
<accession>A0A9N8HJR3</accession>
<evidence type="ECO:0000256" key="3">
    <source>
        <dbReference type="ARBA" id="ARBA00022705"/>
    </source>
</evidence>
<dbReference type="AlphaFoldDB" id="A0A9N8HJR3"/>
<keyword evidence="2" id="KW-0548">Nucleotidyltransferase</keyword>
<dbReference type="InterPro" id="IPR049912">
    <property type="entry name" value="CRESS_DNA_REP"/>
</dbReference>
<dbReference type="Proteomes" id="UP001153069">
    <property type="component" value="Unassembled WGS sequence"/>
</dbReference>
<keyword evidence="4" id="KW-0540">Nuclease</keyword>
<gene>
    <name evidence="12" type="ORF">SEMRO_783_G201890.1</name>
</gene>
<dbReference type="Pfam" id="PF02407">
    <property type="entry name" value="Viral_Rep"/>
    <property type="match status" value="1"/>
</dbReference>
<reference evidence="12" key="1">
    <citation type="submission" date="2020-06" db="EMBL/GenBank/DDBJ databases">
        <authorList>
            <consortium name="Plant Systems Biology data submission"/>
        </authorList>
    </citation>
    <scope>NUCLEOTIDE SEQUENCE</scope>
    <source>
        <strain evidence="12">D6</strain>
    </source>
</reference>
<keyword evidence="10" id="KW-0238">DNA-binding</keyword>
<keyword evidence="9" id="KW-0190">Covalent protein-DNA linkage</keyword>
<keyword evidence="1" id="KW-0808">Transferase</keyword>
<dbReference type="Gene3D" id="3.40.1310.20">
    <property type="match status" value="1"/>
</dbReference>
<dbReference type="GO" id="GO:0003677">
    <property type="term" value="F:DNA binding"/>
    <property type="evidence" value="ECO:0007669"/>
    <property type="project" value="UniProtKB-KW"/>
</dbReference>
<evidence type="ECO:0000256" key="4">
    <source>
        <dbReference type="ARBA" id="ARBA00022722"/>
    </source>
</evidence>
<dbReference type="EMBL" id="CAICTM010000782">
    <property type="protein sequence ID" value="CAB9516446.1"/>
    <property type="molecule type" value="Genomic_DNA"/>
</dbReference>
<evidence type="ECO:0000256" key="5">
    <source>
        <dbReference type="ARBA" id="ARBA00022723"/>
    </source>
</evidence>
<sequence>MTKQSTRYCFTLNNYTDNDIELLRDFYANYCKYLVYGKEVGEQGTPHLQGFFTLKTKLSMPAVHKALGTKSIALLVASGTSFQAATYCKKGQQTKEEWNSLKDSGPNHGLNFKGEEFGSIPSPGKRVDLDLLCEAVEEGKSLLEVSKIHPASYVRNYRGLANLQALNTKPYEHETVRGVYYWGLLVQVNPIQPAVYVLNHYTLNPKANGGMDMPVNHTSS</sequence>
<dbReference type="GO" id="GO:0046872">
    <property type="term" value="F:metal ion binding"/>
    <property type="evidence" value="ECO:0007669"/>
    <property type="project" value="UniProtKB-KW"/>
</dbReference>
<dbReference type="GO" id="GO:0016787">
    <property type="term" value="F:hydrolase activity"/>
    <property type="evidence" value="ECO:0007669"/>
    <property type="project" value="UniProtKB-KW"/>
</dbReference>
<name>A0A9N8HJR3_9STRA</name>
<dbReference type="GO" id="GO:0004519">
    <property type="term" value="F:endonuclease activity"/>
    <property type="evidence" value="ECO:0007669"/>
    <property type="project" value="UniProtKB-KW"/>
</dbReference>
<proteinExistence type="predicted"/>
<keyword evidence="6" id="KW-0547">Nucleotide-binding</keyword>
<dbReference type="GO" id="GO:0006260">
    <property type="term" value="P:DNA replication"/>
    <property type="evidence" value="ECO:0007669"/>
    <property type="project" value="UniProtKB-KW"/>
</dbReference>
<dbReference type="GO" id="GO:0016779">
    <property type="term" value="F:nucleotidyltransferase activity"/>
    <property type="evidence" value="ECO:0007669"/>
    <property type="project" value="UniProtKB-KW"/>
</dbReference>
<evidence type="ECO:0000259" key="11">
    <source>
        <dbReference type="PROSITE" id="PS52020"/>
    </source>
</evidence>